<evidence type="ECO:0000313" key="2">
    <source>
        <dbReference type="Proteomes" id="UP000236291"/>
    </source>
</evidence>
<feature type="non-terminal residue" evidence="1">
    <location>
        <position position="1"/>
    </location>
</feature>
<dbReference type="Proteomes" id="UP000236291">
    <property type="component" value="Unassembled WGS sequence"/>
</dbReference>
<dbReference type="GO" id="GO:0005739">
    <property type="term" value="C:mitochondrion"/>
    <property type="evidence" value="ECO:0007669"/>
    <property type="project" value="TreeGrafter"/>
</dbReference>
<reference evidence="1 2" key="2">
    <citation type="journal article" date="2017" name="Front. Plant Sci.">
        <title>Gene Classification and Mining of Molecular Markers Useful in Red Clover (Trifolium pratense) Breeding.</title>
        <authorList>
            <person name="Istvanek J."/>
            <person name="Dluhosova J."/>
            <person name="Dluhos P."/>
            <person name="Patkova L."/>
            <person name="Nedelnik J."/>
            <person name="Repkova J."/>
        </authorList>
    </citation>
    <scope>NUCLEOTIDE SEQUENCE [LARGE SCALE GENOMIC DNA]</scope>
    <source>
        <strain evidence="2">cv. Tatra</strain>
        <tissue evidence="1">Young leaves</tissue>
    </source>
</reference>
<organism evidence="1 2">
    <name type="scientific">Trifolium pratense</name>
    <name type="common">Red clover</name>
    <dbReference type="NCBI Taxonomy" id="57577"/>
    <lineage>
        <taxon>Eukaryota</taxon>
        <taxon>Viridiplantae</taxon>
        <taxon>Streptophyta</taxon>
        <taxon>Embryophyta</taxon>
        <taxon>Tracheophyta</taxon>
        <taxon>Spermatophyta</taxon>
        <taxon>Magnoliopsida</taxon>
        <taxon>eudicotyledons</taxon>
        <taxon>Gunneridae</taxon>
        <taxon>Pentapetalae</taxon>
        <taxon>rosids</taxon>
        <taxon>fabids</taxon>
        <taxon>Fabales</taxon>
        <taxon>Fabaceae</taxon>
        <taxon>Papilionoideae</taxon>
        <taxon>50 kb inversion clade</taxon>
        <taxon>NPAAA clade</taxon>
        <taxon>Hologalegina</taxon>
        <taxon>IRL clade</taxon>
        <taxon>Trifolieae</taxon>
        <taxon>Trifolium</taxon>
    </lineage>
</organism>
<dbReference type="AlphaFoldDB" id="A0A2K3LUH5"/>
<dbReference type="PANTHER" id="PTHR47868:SF2">
    <property type="entry name" value="OS05G0457700 PROTEIN"/>
    <property type="match status" value="1"/>
</dbReference>
<accession>A0A2K3LUH5</accession>
<evidence type="ECO:0000313" key="1">
    <source>
        <dbReference type="EMBL" id="PNX82163.1"/>
    </source>
</evidence>
<dbReference type="PANTHER" id="PTHR47868">
    <property type="entry name" value="OS05G0457700 PROTEIN"/>
    <property type="match status" value="1"/>
</dbReference>
<proteinExistence type="predicted"/>
<dbReference type="EMBL" id="ASHM01041407">
    <property type="protein sequence ID" value="PNX82163.1"/>
    <property type="molecule type" value="Genomic_DNA"/>
</dbReference>
<name>A0A2K3LUH5_TRIPR</name>
<sequence length="106" mass="11516">GLYNKVAKILKFPAAESEGTDAAAPSVKRNDIVALASGEMLKSKLLTIGGLAEVLNVQENRRSEGEKMKKLSESLWKNSRMSLDDFLGNTEANISPVVDARISRLL</sequence>
<comment type="caution">
    <text evidence="1">The sequence shown here is derived from an EMBL/GenBank/DDBJ whole genome shotgun (WGS) entry which is preliminary data.</text>
</comment>
<reference evidence="1 2" key="1">
    <citation type="journal article" date="2014" name="Am. J. Bot.">
        <title>Genome assembly and annotation for red clover (Trifolium pratense; Fabaceae).</title>
        <authorList>
            <person name="Istvanek J."/>
            <person name="Jaros M."/>
            <person name="Krenek A."/>
            <person name="Repkova J."/>
        </authorList>
    </citation>
    <scope>NUCLEOTIDE SEQUENCE [LARGE SCALE GENOMIC DNA]</scope>
    <source>
        <strain evidence="2">cv. Tatra</strain>
        <tissue evidence="1">Young leaves</tissue>
    </source>
</reference>
<gene>
    <name evidence="1" type="ORF">L195_g038191</name>
</gene>
<protein>
    <submittedName>
        <fullName evidence="1">Uncharacterized protein</fullName>
    </submittedName>
</protein>
<dbReference type="STRING" id="57577.A0A2K3LUH5"/>